<dbReference type="EMBL" id="JAVDXZ010000001">
    <property type="protein sequence ID" value="MDR7329189.1"/>
    <property type="molecule type" value="Genomic_DNA"/>
</dbReference>
<protein>
    <recommendedName>
        <fullName evidence="5">Lipoprotein</fullName>
    </recommendedName>
</protein>
<evidence type="ECO:0000313" key="4">
    <source>
        <dbReference type="Proteomes" id="UP001180840"/>
    </source>
</evidence>
<accession>A0ABU1ZW83</accession>
<proteinExistence type="predicted"/>
<feature type="compositionally biased region" description="Low complexity" evidence="1">
    <location>
        <begin position="33"/>
        <end position="44"/>
    </location>
</feature>
<sequence>MRRSRSPLKTATIALATAATLALTGCSAAGPDSGEAGASAQSGAPRLATSGPETLADADGTGLDVTRRFFEAADELVVATAQADSQRTAATEAVERGVPMLVFTGDNGQAIVDEAARLGAKELLTAGEFEIPEAGELEVTPLAVGAAETTASAEAEAEAEAEAGATATATEADGPDGASDPALPVPPSEQEDPAQAAHEGDPEILALARDIASLAPARNSELTLPPLLVTEQTSPAALATAKAAGGQTHLLSFPDPRITSESMELVQGGDTIALGAQFGSTEEYAEKVDLAANGELPGGGGLAFPGRRMIAMYGHPSGAALGVMGEQSPTEAVERLRPIVEQYQALEEQPVIPAFEIIVTVASEFPGEDGDYSNEGAPEDFVGYIDAITEAGGYAVLDLQPGRASFLEQAKRYEELLKRPNVGLAIDPEWQIGAEEMPMQRIGNTTAAEVDEVAQWLADLTRDNDLPQKVFIVHQFQLQMVRDREQIDTSHLELAFVIHADGHGTPDLKFETWNVLRQGLSDDWFMAWKNFIDEDTPTFTPEQTYETVNPRPWFVSYQ</sequence>
<keyword evidence="4" id="KW-1185">Reference proteome</keyword>
<reference evidence="3" key="1">
    <citation type="submission" date="2023-07" db="EMBL/GenBank/DDBJ databases">
        <title>Sequencing the genomes of 1000 actinobacteria strains.</title>
        <authorList>
            <person name="Klenk H.-P."/>
        </authorList>
    </citation>
    <scope>NUCLEOTIDE SEQUENCE</scope>
    <source>
        <strain evidence="3">DSM 107476</strain>
    </source>
</reference>
<feature type="chain" id="PRO_5046392598" description="Lipoprotein" evidence="2">
    <location>
        <begin position="30"/>
        <end position="558"/>
    </location>
</feature>
<evidence type="ECO:0000256" key="2">
    <source>
        <dbReference type="SAM" id="SignalP"/>
    </source>
</evidence>
<evidence type="ECO:0008006" key="5">
    <source>
        <dbReference type="Google" id="ProtNLM"/>
    </source>
</evidence>
<dbReference type="RefSeq" id="WP_290198151.1">
    <property type="nucleotide sequence ID" value="NZ_CP047654.1"/>
</dbReference>
<feature type="region of interest" description="Disordered" evidence="1">
    <location>
        <begin position="146"/>
        <end position="199"/>
    </location>
</feature>
<dbReference type="Proteomes" id="UP001180840">
    <property type="component" value="Unassembled WGS sequence"/>
</dbReference>
<dbReference type="PROSITE" id="PS51257">
    <property type="entry name" value="PROKAR_LIPOPROTEIN"/>
    <property type="match status" value="1"/>
</dbReference>
<evidence type="ECO:0000256" key="1">
    <source>
        <dbReference type="SAM" id="MobiDB-lite"/>
    </source>
</evidence>
<name>A0ABU1ZW83_9CORY</name>
<organism evidence="3 4">
    <name type="scientific">Corynebacterium guangdongense</name>
    <dbReference type="NCBI Taxonomy" id="1783348"/>
    <lineage>
        <taxon>Bacteria</taxon>
        <taxon>Bacillati</taxon>
        <taxon>Actinomycetota</taxon>
        <taxon>Actinomycetes</taxon>
        <taxon>Mycobacteriales</taxon>
        <taxon>Corynebacteriaceae</taxon>
        <taxon>Corynebacterium</taxon>
    </lineage>
</organism>
<keyword evidence="2" id="KW-0732">Signal</keyword>
<feature type="region of interest" description="Disordered" evidence="1">
    <location>
        <begin position="30"/>
        <end position="60"/>
    </location>
</feature>
<feature type="compositionally biased region" description="Low complexity" evidence="1">
    <location>
        <begin position="162"/>
        <end position="172"/>
    </location>
</feature>
<gene>
    <name evidence="3" type="ORF">J2S39_000865</name>
</gene>
<feature type="signal peptide" evidence="2">
    <location>
        <begin position="1"/>
        <end position="29"/>
    </location>
</feature>
<evidence type="ECO:0000313" key="3">
    <source>
        <dbReference type="EMBL" id="MDR7329189.1"/>
    </source>
</evidence>
<comment type="caution">
    <text evidence="3">The sequence shown here is derived from an EMBL/GenBank/DDBJ whole genome shotgun (WGS) entry which is preliminary data.</text>
</comment>